<dbReference type="OrthoDB" id="9778629at2"/>
<dbReference type="AlphaFoldDB" id="A0A558DTF9"/>
<dbReference type="PANTHER" id="PTHR42782">
    <property type="entry name" value="SI:CH73-314G15.3"/>
    <property type="match status" value="1"/>
</dbReference>
<name>A0A558DTF9_9GAMM</name>
<keyword evidence="2" id="KW-1185">Reference proteome</keyword>
<sequence>MTVPIPGPGKRSDPTQTQPIQQVRFVKTLYEEAQRCFLIADPDQKLDASLQVVAAWNAGCLSLDADDKPIAYSQPGRLNRPILVPPQQVSKRGFGSVTKRASLIHSLAHIELTAVNLAWDTIYRFRRMPRDYYADWVKCAGEESQHFFALRNQLRAMGFDYGDFTAHDELWGSAVDTAHDLMDRMAIVHRVFEARALDVVPQTREKFLELGDSKTASILTLIANEEIGHVSAGTRWFHYRCREEGLEPDATFFKLLQQYLGSYPKGPFNHEARIQCGFSENELNRLEAEDAAFRQRRHNS</sequence>
<comment type="caution">
    <text evidence="1">The sequence shown here is derived from an EMBL/GenBank/DDBJ whole genome shotgun (WGS) entry which is preliminary data.</text>
</comment>
<dbReference type="EMBL" id="VMNH01000005">
    <property type="protein sequence ID" value="TVO76889.1"/>
    <property type="molecule type" value="Genomic_DNA"/>
</dbReference>
<evidence type="ECO:0000313" key="2">
    <source>
        <dbReference type="Proteomes" id="UP000316649"/>
    </source>
</evidence>
<dbReference type="PIRSF" id="PIRSF012318">
    <property type="entry name" value="UCP012318"/>
    <property type="match status" value="1"/>
</dbReference>
<dbReference type="Proteomes" id="UP000316649">
    <property type="component" value="Unassembled WGS sequence"/>
</dbReference>
<reference evidence="1 2" key="1">
    <citation type="submission" date="2019-07" db="EMBL/GenBank/DDBJ databases">
        <title>The pathways for chlorine oxyanion respiration interact through the shared metabolite chlorate.</title>
        <authorList>
            <person name="Barnum T.P."/>
            <person name="Cheng Y."/>
            <person name="Hill K.A."/>
            <person name="Lucas L.N."/>
            <person name="Carlson H.K."/>
            <person name="Coates J.D."/>
        </authorList>
    </citation>
    <scope>NUCLEOTIDE SEQUENCE [LARGE SCALE GENOMIC DNA]</scope>
    <source>
        <strain evidence="1 2">BK-1</strain>
    </source>
</reference>
<dbReference type="CDD" id="cd00657">
    <property type="entry name" value="Ferritin_like"/>
    <property type="match status" value="1"/>
</dbReference>
<dbReference type="PANTHER" id="PTHR42782:SF4">
    <property type="entry name" value="DUF455 DOMAIN-CONTAINING PROTEIN"/>
    <property type="match status" value="1"/>
</dbReference>
<dbReference type="InterPro" id="IPR011197">
    <property type="entry name" value="UCP012318"/>
</dbReference>
<evidence type="ECO:0000313" key="1">
    <source>
        <dbReference type="EMBL" id="TVO76889.1"/>
    </source>
</evidence>
<gene>
    <name evidence="1" type="ORF">FHP88_05540</name>
</gene>
<dbReference type="InterPro" id="IPR009078">
    <property type="entry name" value="Ferritin-like_SF"/>
</dbReference>
<dbReference type="SUPFAM" id="SSF47240">
    <property type="entry name" value="Ferritin-like"/>
    <property type="match status" value="1"/>
</dbReference>
<dbReference type="Pfam" id="PF04305">
    <property type="entry name" value="DUF455"/>
    <property type="match status" value="1"/>
</dbReference>
<protein>
    <submittedName>
        <fullName evidence="1">Ferritin-like domain-containing protein</fullName>
    </submittedName>
</protein>
<accession>A0A558DTF9</accession>
<dbReference type="InterPro" id="IPR007402">
    <property type="entry name" value="DUF455"/>
</dbReference>
<organism evidence="1 2">
    <name type="scientific">Sedimenticola selenatireducens</name>
    <dbReference type="NCBI Taxonomy" id="191960"/>
    <lineage>
        <taxon>Bacteria</taxon>
        <taxon>Pseudomonadati</taxon>
        <taxon>Pseudomonadota</taxon>
        <taxon>Gammaproteobacteria</taxon>
        <taxon>Chromatiales</taxon>
        <taxon>Sedimenticolaceae</taxon>
        <taxon>Sedimenticola</taxon>
    </lineage>
</organism>
<proteinExistence type="predicted"/>